<evidence type="ECO:0000259" key="1">
    <source>
        <dbReference type="Pfam" id="PF00534"/>
    </source>
</evidence>
<evidence type="ECO:0000313" key="5">
    <source>
        <dbReference type="EMBL" id="SDJ52263.1"/>
    </source>
</evidence>
<dbReference type="Pfam" id="PF13439">
    <property type="entry name" value="Glyco_transf_4"/>
    <property type="match status" value="1"/>
</dbReference>
<evidence type="ECO:0000313" key="6">
    <source>
        <dbReference type="Proteomes" id="UP000093226"/>
    </source>
</evidence>
<dbReference type="AlphaFoldDB" id="A0A1B9DH81"/>
<dbReference type="PANTHER" id="PTHR12526:SF630">
    <property type="entry name" value="GLYCOSYLTRANSFERASE"/>
    <property type="match status" value="1"/>
</dbReference>
<evidence type="ECO:0000313" key="7">
    <source>
        <dbReference type="Proteomes" id="UP000182367"/>
    </source>
</evidence>
<feature type="domain" description="Glycosyl transferase family 1" evidence="1">
    <location>
        <begin position="177"/>
        <end position="332"/>
    </location>
</feature>
<dbReference type="EMBL" id="FNEO01000004">
    <property type="protein sequence ID" value="SDJ52263.1"/>
    <property type="molecule type" value="Genomic_DNA"/>
</dbReference>
<dbReference type="RefSeq" id="WP_066329235.1">
    <property type="nucleotide sequence ID" value="NZ_BJVF01000012.1"/>
</dbReference>
<dbReference type="CDD" id="cd03811">
    <property type="entry name" value="GT4_GT28_WabH-like"/>
    <property type="match status" value="1"/>
</dbReference>
<reference evidence="6" key="1">
    <citation type="submission" date="2016-03" db="EMBL/GenBank/DDBJ databases">
        <title>Draft genome sequence of Paenibacillus glacialis DSM 22343.</title>
        <authorList>
            <person name="Shin S.-K."/>
            <person name="Yi H."/>
        </authorList>
    </citation>
    <scope>NUCLEOTIDE SEQUENCE [LARGE SCALE GENOMIC DNA]</scope>
    <source>
        <strain evidence="6">NBRC 105008</strain>
    </source>
</reference>
<evidence type="ECO:0000259" key="2">
    <source>
        <dbReference type="Pfam" id="PF13439"/>
    </source>
</evidence>
<reference evidence="5 7" key="3">
    <citation type="submission" date="2016-10" db="EMBL/GenBank/DDBJ databases">
        <authorList>
            <person name="Varghese N."/>
            <person name="Submissions S."/>
        </authorList>
    </citation>
    <scope>NUCLEOTIDE SEQUENCE [LARGE SCALE GENOMIC DNA]</scope>
    <source>
        <strain evidence="5 7">Gm-149</strain>
    </source>
</reference>
<protein>
    <submittedName>
        <fullName evidence="4">Glycosyl transferase</fullName>
    </submittedName>
    <submittedName>
        <fullName evidence="5">Glycosyltransferase involved in cell wall bisynthesis</fullName>
    </submittedName>
</protein>
<keyword evidence="7" id="KW-1185">Reference proteome</keyword>
<comment type="caution">
    <text evidence="4">The sequence shown here is derived from an EMBL/GenBank/DDBJ whole genome shotgun (WGS) entry which is preliminary data.</text>
</comment>
<accession>A0A1B9DH81</accession>
<evidence type="ECO:0000313" key="8">
    <source>
        <dbReference type="Proteomes" id="UP000321579"/>
    </source>
</evidence>
<feature type="domain" description="Glycosyltransferase subfamily 4-like N-terminal" evidence="2">
    <location>
        <begin position="12"/>
        <end position="165"/>
    </location>
</feature>
<evidence type="ECO:0000313" key="4">
    <source>
        <dbReference type="EMBL" id="OCB69038.1"/>
    </source>
</evidence>
<dbReference type="Proteomes" id="UP000093226">
    <property type="component" value="Unassembled WGS sequence"/>
</dbReference>
<dbReference type="GO" id="GO:0016757">
    <property type="term" value="F:glycosyltransferase activity"/>
    <property type="evidence" value="ECO:0007669"/>
    <property type="project" value="InterPro"/>
</dbReference>
<dbReference type="Pfam" id="PF00534">
    <property type="entry name" value="Glycos_transf_1"/>
    <property type="match status" value="1"/>
</dbReference>
<reference evidence="4" key="2">
    <citation type="submission" date="2016-03" db="EMBL/GenBank/DDBJ databases">
        <authorList>
            <person name="Ploux O."/>
        </authorList>
    </citation>
    <scope>NUCLEOTIDE SEQUENCE</scope>
    <source>
        <strain evidence="4">NBRC 105008</strain>
    </source>
</reference>
<dbReference type="STRING" id="551990.SAMN05192550_2235"/>
<organism evidence="4 6">
    <name type="scientific">Flavobacterium glycines</name>
    <dbReference type="NCBI Taxonomy" id="551990"/>
    <lineage>
        <taxon>Bacteria</taxon>
        <taxon>Pseudomonadati</taxon>
        <taxon>Bacteroidota</taxon>
        <taxon>Flavobacteriia</taxon>
        <taxon>Flavobacteriales</taxon>
        <taxon>Flavobacteriaceae</taxon>
        <taxon>Flavobacterium</taxon>
    </lineage>
</organism>
<keyword evidence="4" id="KW-0808">Transferase</keyword>
<proteinExistence type="predicted"/>
<dbReference type="InterPro" id="IPR001296">
    <property type="entry name" value="Glyco_trans_1"/>
</dbReference>
<dbReference type="EMBL" id="BJVF01000012">
    <property type="protein sequence ID" value="GEL12414.1"/>
    <property type="molecule type" value="Genomic_DNA"/>
</dbReference>
<dbReference type="Proteomes" id="UP000321579">
    <property type="component" value="Unassembled WGS sequence"/>
</dbReference>
<dbReference type="SUPFAM" id="SSF53756">
    <property type="entry name" value="UDP-Glycosyltransferase/glycogen phosphorylase"/>
    <property type="match status" value="1"/>
</dbReference>
<name>A0A1B9DH81_9FLAO</name>
<dbReference type="Proteomes" id="UP000182367">
    <property type="component" value="Unassembled WGS sequence"/>
</dbReference>
<dbReference type="PANTHER" id="PTHR12526">
    <property type="entry name" value="GLYCOSYLTRANSFERASE"/>
    <property type="match status" value="1"/>
</dbReference>
<dbReference type="InterPro" id="IPR028098">
    <property type="entry name" value="Glyco_trans_4-like_N"/>
</dbReference>
<dbReference type="OrthoDB" id="823685at2"/>
<dbReference type="EMBL" id="LVEO01000026">
    <property type="protein sequence ID" value="OCB69038.1"/>
    <property type="molecule type" value="Genomic_DNA"/>
</dbReference>
<sequence>MRVVQLIDSLEIGGAERMAVNYANALANEIEFSALVTTRKEGDLKGELADKVNYFFLKKRNTIDIGAVLRLRKYIVKHKVRIIQAHSSSFFLAVLLKLCYPGIKIIWHDHYGNSEFLAKRPKYALQLASFFFNGIVAVNEKLKDWACGQLYCKNVIYLPNFVTVEVSKVARTVLQGEEGKRILCLANLRQQKNHFLLLGVASQLKESHPDWSFHLVGKDFNDHYAHELKAAIKERGLEQYVYCYDSCLDVANVLGEVQIGILTSNSEGLPLAVLEYALYKKAVLATDVGQLSAIVENNKNGFLVPSKNVDLFYDRLVELIEDESLRNYFAEELHQKVKLHFSAPSIIKKYIYWIQTTLVHE</sequence>
<gene>
    <name evidence="4" type="ORF">FBGL_13450</name>
    <name evidence="3" type="ORF">FGL01_31530</name>
    <name evidence="5" type="ORF">SAMN05192550_2235</name>
</gene>
<reference evidence="3 8" key="4">
    <citation type="submission" date="2019-07" db="EMBL/GenBank/DDBJ databases">
        <title>Whole genome shotgun sequence of Flavobacterium glycines NBRC 105008.</title>
        <authorList>
            <person name="Hosoyama A."/>
            <person name="Uohara A."/>
            <person name="Ohji S."/>
            <person name="Ichikawa N."/>
        </authorList>
    </citation>
    <scope>NUCLEOTIDE SEQUENCE [LARGE SCALE GENOMIC DNA]</scope>
    <source>
        <strain evidence="3 8">NBRC 105008</strain>
    </source>
</reference>
<dbReference type="Gene3D" id="3.40.50.2000">
    <property type="entry name" value="Glycogen Phosphorylase B"/>
    <property type="match status" value="2"/>
</dbReference>
<evidence type="ECO:0000313" key="3">
    <source>
        <dbReference type="EMBL" id="GEL12414.1"/>
    </source>
</evidence>